<proteinExistence type="predicted"/>
<name>A0A919HSW7_KLEPN</name>
<evidence type="ECO:0000313" key="2">
    <source>
        <dbReference type="Proteomes" id="UP000655094"/>
    </source>
</evidence>
<dbReference type="EMBL" id="BNFF01000001">
    <property type="protein sequence ID" value="GHK53265.1"/>
    <property type="molecule type" value="Genomic_DNA"/>
</dbReference>
<protein>
    <submittedName>
        <fullName evidence="1">Uncharacterized protein</fullName>
    </submittedName>
</protein>
<dbReference type="AlphaFoldDB" id="A0A919HSW7"/>
<accession>A0A919HSW7</accession>
<reference evidence="1" key="1">
    <citation type="submission" date="2020-10" db="EMBL/GenBank/DDBJ databases">
        <title>Genome Sequence of ESBL Producing Zambian Clinical Strains.</title>
        <authorList>
            <person name="Shawa M."/>
            <person name="Furuta Y."/>
            <person name="Simbotwe M."/>
            <person name="Mulenga E."/>
            <person name="Mubanga M."/>
            <person name="Mulenga G."/>
            <person name="Kaile C."/>
            <person name="Zorigt T."/>
            <person name="Hang'ombe B."/>
            <person name="Higashi H."/>
        </authorList>
    </citation>
    <scope>NUCLEOTIDE SEQUENCE</scope>
    <source>
        <strain evidence="1">Zam_UTH_09</strain>
    </source>
</reference>
<dbReference type="Proteomes" id="UP000655094">
    <property type="component" value="Unassembled WGS sequence"/>
</dbReference>
<organism evidence="1 2">
    <name type="scientific">Klebsiella pneumoniae</name>
    <dbReference type="NCBI Taxonomy" id="573"/>
    <lineage>
        <taxon>Bacteria</taxon>
        <taxon>Pseudomonadati</taxon>
        <taxon>Pseudomonadota</taxon>
        <taxon>Gammaproteobacteria</taxon>
        <taxon>Enterobacterales</taxon>
        <taxon>Enterobacteriaceae</taxon>
        <taxon>Klebsiella/Raoultella group</taxon>
        <taxon>Klebsiella</taxon>
        <taxon>Klebsiella pneumoniae complex</taxon>
    </lineage>
</organism>
<sequence>MARAASQRGSCAYSGVWQLTGLRAERAVSHTAFSGFGQLISANYQQQVVVQQANQRGELFIDRRVGAVFR</sequence>
<comment type="caution">
    <text evidence="1">The sequence shown here is derived from an EMBL/GenBank/DDBJ whole genome shotgun (WGS) entry which is preliminary data.</text>
</comment>
<evidence type="ECO:0000313" key="1">
    <source>
        <dbReference type="EMBL" id="GHK53265.1"/>
    </source>
</evidence>
<gene>
    <name evidence="1" type="ORF">KPZU09_30010</name>
</gene>